<dbReference type="SMART" id="SM00977">
    <property type="entry name" value="TilS_C"/>
    <property type="match status" value="1"/>
</dbReference>
<comment type="catalytic activity">
    <reaction evidence="7 8">
        <text>cytidine(34) in tRNA(Ile2) + L-lysine + ATP = lysidine(34) in tRNA(Ile2) + AMP + diphosphate + H(+)</text>
        <dbReference type="Rhea" id="RHEA:43744"/>
        <dbReference type="Rhea" id="RHEA-COMP:10625"/>
        <dbReference type="Rhea" id="RHEA-COMP:10670"/>
        <dbReference type="ChEBI" id="CHEBI:15378"/>
        <dbReference type="ChEBI" id="CHEBI:30616"/>
        <dbReference type="ChEBI" id="CHEBI:32551"/>
        <dbReference type="ChEBI" id="CHEBI:33019"/>
        <dbReference type="ChEBI" id="CHEBI:82748"/>
        <dbReference type="ChEBI" id="CHEBI:83665"/>
        <dbReference type="ChEBI" id="CHEBI:456215"/>
        <dbReference type="EC" id="6.3.4.19"/>
    </reaction>
</comment>
<keyword evidence="4 8" id="KW-0819">tRNA processing</keyword>
<feature type="binding site" evidence="8">
    <location>
        <begin position="26"/>
        <end position="31"/>
    </location>
    <ligand>
        <name>ATP</name>
        <dbReference type="ChEBI" id="CHEBI:30616"/>
    </ligand>
</feature>
<dbReference type="PANTHER" id="PTHR43033">
    <property type="entry name" value="TRNA(ILE)-LYSIDINE SYNTHASE-RELATED"/>
    <property type="match status" value="1"/>
</dbReference>
<proteinExistence type="inferred from homology"/>
<protein>
    <recommendedName>
        <fullName evidence="8">tRNA(Ile)-lysidine synthase</fullName>
        <ecNumber evidence="8">6.3.4.19</ecNumber>
    </recommendedName>
    <alternativeName>
        <fullName evidence="8">tRNA(Ile)-2-lysyl-cytidine synthase</fullName>
    </alternativeName>
    <alternativeName>
        <fullName evidence="8">tRNA(Ile)-lysidine synthetase</fullName>
    </alternativeName>
</protein>
<comment type="function">
    <text evidence="8">Ligates lysine onto the cytidine present at position 34 of the AUA codon-specific tRNA(Ile) that contains the anticodon CAU, in an ATP-dependent manner. Cytidine is converted to lysidine, thus changing the amino acid specificity of the tRNA from methionine to isoleucine.</text>
</comment>
<accession>A0A0L0W931</accession>
<dbReference type="InterPro" id="IPR020825">
    <property type="entry name" value="Phe-tRNA_synthase-like_B3/B4"/>
</dbReference>
<sequence>MKHIVKNTIIQYNLIEKDDNIIIGVSGGHDSMTLLYVLMDLSSSINFKIHVAHVNHGVRGEDADEDEKYVKKVCSDFNIPFYSKKVNMDEYAKKYKLTKEEAGREIRYSFFREILNRFKKGKIAVAHNKNDQAETLIMRFIRGTGIDGLRGMEYKNGDIIRPLLDVGREEIEKYCEENNIEPRIDRTNFETIYGRNKVRLELIPYIVENFNLGIIDTLSRTSKIMKNDSDFLISYTKKCYEDIVIMEDELSIHINNEKFLKLHNAIRNRVLRYSLEKINGNLQGIEEKHIKDIIKLANSKTTGKLINISNNIIVRKNYNNLIVEKNAIRERISYNYKVGINTVTLIEELDAKIEAKILPVSLIDLNFSNRFIKYFDYDKLSDNIYIRNRKNGDRFTPMGMNGSKKLKDFFIDEKIPKEYRDIIPIIEHDGDIMWIVGYRISEKYKITSNTKNVLVLKYINT</sequence>
<comment type="caution">
    <text evidence="10">The sequence shown here is derived from an EMBL/GenBank/DDBJ whole genome shotgun (WGS) entry which is preliminary data.</text>
</comment>
<dbReference type="AlphaFoldDB" id="A0A0L0W931"/>
<dbReference type="Gene3D" id="3.50.40.10">
    <property type="entry name" value="Phenylalanyl-trna Synthetase, Chain B, domain 3"/>
    <property type="match status" value="1"/>
</dbReference>
<dbReference type="Gene3D" id="1.20.59.20">
    <property type="match status" value="1"/>
</dbReference>
<keyword evidence="5 8" id="KW-0547">Nucleotide-binding</keyword>
<evidence type="ECO:0000256" key="4">
    <source>
        <dbReference type="ARBA" id="ARBA00022694"/>
    </source>
</evidence>
<organism evidence="10 11">
    <name type="scientific">Gottschalkia purinilytica</name>
    <name type="common">Clostridium purinilyticum</name>
    <dbReference type="NCBI Taxonomy" id="1503"/>
    <lineage>
        <taxon>Bacteria</taxon>
        <taxon>Bacillati</taxon>
        <taxon>Bacillota</taxon>
        <taxon>Tissierellia</taxon>
        <taxon>Tissierellales</taxon>
        <taxon>Gottschalkiaceae</taxon>
        <taxon>Gottschalkia</taxon>
    </lineage>
</organism>
<dbReference type="SUPFAM" id="SSF52402">
    <property type="entry name" value="Adenine nucleotide alpha hydrolases-like"/>
    <property type="match status" value="1"/>
</dbReference>
<evidence type="ECO:0000256" key="7">
    <source>
        <dbReference type="ARBA" id="ARBA00048539"/>
    </source>
</evidence>
<evidence type="ECO:0000256" key="8">
    <source>
        <dbReference type="HAMAP-Rule" id="MF_01161"/>
    </source>
</evidence>
<evidence type="ECO:0000256" key="3">
    <source>
        <dbReference type="ARBA" id="ARBA00022598"/>
    </source>
</evidence>
<comment type="subcellular location">
    <subcellularLocation>
        <location evidence="1 8">Cytoplasm</location>
    </subcellularLocation>
</comment>
<dbReference type="InterPro" id="IPR012796">
    <property type="entry name" value="Lysidine-tRNA-synth_C"/>
</dbReference>
<comment type="similarity">
    <text evidence="8">Belongs to the tRNA(Ile)-lysidine synthase family.</text>
</comment>
<dbReference type="PATRIC" id="fig|1503.3.peg.378"/>
<name>A0A0L0W931_GOTPU</name>
<dbReference type="GO" id="GO:0032267">
    <property type="term" value="F:tRNA(Ile)-lysidine synthase activity"/>
    <property type="evidence" value="ECO:0007669"/>
    <property type="project" value="UniProtKB-EC"/>
</dbReference>
<dbReference type="GO" id="GO:0006400">
    <property type="term" value="P:tRNA modification"/>
    <property type="evidence" value="ECO:0007669"/>
    <property type="project" value="UniProtKB-UniRule"/>
</dbReference>
<evidence type="ECO:0000313" key="11">
    <source>
        <dbReference type="Proteomes" id="UP000037267"/>
    </source>
</evidence>
<dbReference type="Pfam" id="PF01171">
    <property type="entry name" value="ATP_bind_3"/>
    <property type="match status" value="1"/>
</dbReference>
<comment type="domain">
    <text evidence="8">The N-terminal region contains the highly conserved SGGXDS motif, predicted to be a P-loop motif involved in ATP binding.</text>
</comment>
<keyword evidence="11" id="KW-1185">Reference proteome</keyword>
<dbReference type="NCBIfam" id="TIGR02432">
    <property type="entry name" value="lysidine_TilS_N"/>
    <property type="match status" value="1"/>
</dbReference>
<keyword evidence="6 8" id="KW-0067">ATP-binding</keyword>
<dbReference type="OrthoDB" id="9807403at2"/>
<dbReference type="SUPFAM" id="SSF82829">
    <property type="entry name" value="MesJ substrate recognition domain-like"/>
    <property type="match status" value="1"/>
</dbReference>
<dbReference type="InterPro" id="IPR012795">
    <property type="entry name" value="tRNA_Ile_lys_synt_N"/>
</dbReference>
<evidence type="ECO:0000256" key="1">
    <source>
        <dbReference type="ARBA" id="ARBA00004496"/>
    </source>
</evidence>
<dbReference type="Pfam" id="PF11734">
    <property type="entry name" value="TilS_C"/>
    <property type="match status" value="1"/>
</dbReference>
<dbReference type="EMBL" id="LGSS01000012">
    <property type="protein sequence ID" value="KNF07820.1"/>
    <property type="molecule type" value="Genomic_DNA"/>
</dbReference>
<gene>
    <name evidence="8 10" type="primary">tilS</name>
    <name evidence="10" type="ORF">CLPU_12c00930</name>
</gene>
<reference evidence="11" key="1">
    <citation type="submission" date="2015-07" db="EMBL/GenBank/DDBJ databases">
        <title>Draft genome sequence of the purine-degrading Gottschalkia purinilyticum DSM 1384 (formerly Clostridium purinilyticum).</title>
        <authorList>
            <person name="Poehlein A."/>
            <person name="Schiel-Bengelsdorf B."/>
            <person name="Bengelsdorf F.R."/>
            <person name="Daniel R."/>
            <person name="Duerre P."/>
        </authorList>
    </citation>
    <scope>NUCLEOTIDE SEQUENCE [LARGE SCALE GENOMIC DNA]</scope>
    <source>
        <strain evidence="11">DSM 1384</strain>
    </source>
</reference>
<dbReference type="CDD" id="cd01992">
    <property type="entry name" value="TilS_N"/>
    <property type="match status" value="1"/>
</dbReference>
<dbReference type="NCBIfam" id="TIGR02433">
    <property type="entry name" value="lysidine_TilS_C"/>
    <property type="match status" value="1"/>
</dbReference>
<keyword evidence="3 8" id="KW-0436">Ligase</keyword>
<dbReference type="RefSeq" id="WP_050355943.1">
    <property type="nucleotide sequence ID" value="NZ_LGSS01000012.1"/>
</dbReference>
<dbReference type="PANTHER" id="PTHR43033:SF1">
    <property type="entry name" value="TRNA(ILE)-LYSIDINE SYNTHASE-RELATED"/>
    <property type="match status" value="1"/>
</dbReference>
<evidence type="ECO:0000256" key="2">
    <source>
        <dbReference type="ARBA" id="ARBA00022490"/>
    </source>
</evidence>
<keyword evidence="2 8" id="KW-0963">Cytoplasm</keyword>
<evidence type="ECO:0000259" key="9">
    <source>
        <dbReference type="SMART" id="SM00977"/>
    </source>
</evidence>
<dbReference type="GO" id="GO:0005524">
    <property type="term" value="F:ATP binding"/>
    <property type="evidence" value="ECO:0007669"/>
    <property type="project" value="UniProtKB-UniRule"/>
</dbReference>
<dbReference type="GO" id="GO:0005737">
    <property type="term" value="C:cytoplasm"/>
    <property type="evidence" value="ECO:0007669"/>
    <property type="project" value="UniProtKB-SubCell"/>
</dbReference>
<dbReference type="HAMAP" id="MF_01161">
    <property type="entry name" value="tRNA_Ile_lys_synt"/>
    <property type="match status" value="1"/>
</dbReference>
<dbReference type="SUPFAM" id="SSF56037">
    <property type="entry name" value="PheT/TilS domain"/>
    <property type="match status" value="1"/>
</dbReference>
<dbReference type="STRING" id="1503.CLPU_12c00930"/>
<dbReference type="Gene3D" id="3.40.50.620">
    <property type="entry name" value="HUPs"/>
    <property type="match status" value="1"/>
</dbReference>
<evidence type="ECO:0000313" key="10">
    <source>
        <dbReference type="EMBL" id="KNF07820.1"/>
    </source>
</evidence>
<dbReference type="InterPro" id="IPR014729">
    <property type="entry name" value="Rossmann-like_a/b/a_fold"/>
</dbReference>
<dbReference type="InterPro" id="IPR012094">
    <property type="entry name" value="tRNA_Ile_lys_synt"/>
</dbReference>
<feature type="domain" description="Lysidine-tRNA(Ile) synthetase C-terminal" evidence="9">
    <location>
        <begin position="384"/>
        <end position="456"/>
    </location>
</feature>
<evidence type="ECO:0000256" key="6">
    <source>
        <dbReference type="ARBA" id="ARBA00022840"/>
    </source>
</evidence>
<dbReference type="EC" id="6.3.4.19" evidence="8"/>
<evidence type="ECO:0000256" key="5">
    <source>
        <dbReference type="ARBA" id="ARBA00022741"/>
    </source>
</evidence>
<dbReference type="InterPro" id="IPR011063">
    <property type="entry name" value="TilS/TtcA_N"/>
</dbReference>
<dbReference type="Proteomes" id="UP000037267">
    <property type="component" value="Unassembled WGS sequence"/>
</dbReference>